<keyword evidence="1" id="KW-0175">Coiled coil</keyword>
<dbReference type="GO" id="GO:0009630">
    <property type="term" value="P:gravitropism"/>
    <property type="evidence" value="ECO:0007669"/>
    <property type="project" value="TreeGrafter"/>
</dbReference>
<reference evidence="2 4" key="1">
    <citation type="journal article" date="2012" name="Nature">
        <title>Repeated polyploidization of Gossypium genomes and the evolution of spinnable cotton fibres.</title>
        <authorList>
            <person name="Paterson A.H."/>
            <person name="Wendel J.F."/>
            <person name="Gundlach H."/>
            <person name="Guo H."/>
            <person name="Jenkins J."/>
            <person name="Jin D."/>
            <person name="Llewellyn D."/>
            <person name="Showmaker K.C."/>
            <person name="Shu S."/>
            <person name="Udall J."/>
            <person name="Yoo M.J."/>
            <person name="Byers R."/>
            <person name="Chen W."/>
            <person name="Doron-Faigenboim A."/>
            <person name="Duke M.V."/>
            <person name="Gong L."/>
            <person name="Grimwood J."/>
            <person name="Grover C."/>
            <person name="Grupp K."/>
            <person name="Hu G."/>
            <person name="Lee T.H."/>
            <person name="Li J."/>
            <person name="Lin L."/>
            <person name="Liu T."/>
            <person name="Marler B.S."/>
            <person name="Page J.T."/>
            <person name="Roberts A.W."/>
            <person name="Romanel E."/>
            <person name="Sanders W.S."/>
            <person name="Szadkowski E."/>
            <person name="Tan X."/>
            <person name="Tang H."/>
            <person name="Xu C."/>
            <person name="Wang J."/>
            <person name="Wang Z."/>
            <person name="Zhang D."/>
            <person name="Zhang L."/>
            <person name="Ashrafi H."/>
            <person name="Bedon F."/>
            <person name="Bowers J.E."/>
            <person name="Brubaker C.L."/>
            <person name="Chee P.W."/>
            <person name="Das S."/>
            <person name="Gingle A.R."/>
            <person name="Haigler C.H."/>
            <person name="Harker D."/>
            <person name="Hoffmann L.V."/>
            <person name="Hovav R."/>
            <person name="Jones D.C."/>
            <person name="Lemke C."/>
            <person name="Mansoor S."/>
            <person name="ur Rahman M."/>
            <person name="Rainville L.N."/>
            <person name="Rambani A."/>
            <person name="Reddy U.K."/>
            <person name="Rong J.K."/>
            <person name="Saranga Y."/>
            <person name="Scheffler B.E."/>
            <person name="Scheffler J.A."/>
            <person name="Stelly D.M."/>
            <person name="Triplett B.A."/>
            <person name="Van Deynze A."/>
            <person name="Vaslin M.F."/>
            <person name="Waghmare V.N."/>
            <person name="Walford S.A."/>
            <person name="Wright R.J."/>
            <person name="Zaki E.A."/>
            <person name="Zhang T."/>
            <person name="Dennis E.S."/>
            <person name="Mayer K.F."/>
            <person name="Peterson D.G."/>
            <person name="Rokhsar D.S."/>
            <person name="Wang X."/>
            <person name="Schmutz J."/>
        </authorList>
    </citation>
    <scope>NUCLEOTIDE SEQUENCE [LARGE SCALE GENOMIC DNA]</scope>
</reference>
<dbReference type="OMA" id="HTWERAR"/>
<dbReference type="PANTHER" id="PTHR34946">
    <property type="entry name" value="OS03G0310200 PROTEIN"/>
    <property type="match status" value="1"/>
</dbReference>
<dbReference type="GO" id="GO:0005634">
    <property type="term" value="C:nucleus"/>
    <property type="evidence" value="ECO:0007669"/>
    <property type="project" value="TreeGrafter"/>
</dbReference>
<dbReference type="Gramene" id="KJB62625">
    <property type="protein sequence ID" value="KJB62625"/>
    <property type="gene ID" value="B456_009G431200"/>
</dbReference>
<dbReference type="KEGG" id="gra:105768322"/>
<feature type="coiled-coil region" evidence="1">
    <location>
        <begin position="89"/>
        <end position="149"/>
    </location>
</feature>
<keyword evidence="4" id="KW-1185">Reference proteome</keyword>
<protein>
    <submittedName>
        <fullName evidence="2">Uncharacterized protein</fullName>
    </submittedName>
</protein>
<evidence type="ECO:0000256" key="1">
    <source>
        <dbReference type="SAM" id="Coils"/>
    </source>
</evidence>
<evidence type="ECO:0000313" key="5">
    <source>
        <dbReference type="Proteomes" id="UP000593578"/>
    </source>
</evidence>
<reference evidence="3" key="3">
    <citation type="submission" date="2020-04" db="EMBL/GenBank/DDBJ databases">
        <authorList>
            <person name="Grover C.E."/>
            <person name="Arick M.A. II"/>
            <person name="Thrash A."/>
            <person name="Conover J.L."/>
            <person name="Sanders W.S."/>
            <person name="Peterson D.G."/>
            <person name="Scheffler J.A."/>
            <person name="Scheffler B.E."/>
            <person name="Wendel J.F."/>
        </authorList>
    </citation>
    <scope>NUCLEOTIDE SEQUENCE</scope>
    <source>
        <strain evidence="3">8</strain>
        <tissue evidence="3">Leaf</tissue>
    </source>
</reference>
<dbReference type="Proteomes" id="UP000032304">
    <property type="component" value="Chromosome 9"/>
</dbReference>
<evidence type="ECO:0000313" key="4">
    <source>
        <dbReference type="Proteomes" id="UP000032304"/>
    </source>
</evidence>
<dbReference type="Proteomes" id="UP000593578">
    <property type="component" value="Unassembled WGS sequence"/>
</dbReference>
<dbReference type="PANTHER" id="PTHR34946:SF2">
    <property type="entry name" value="OS04G0386300 PROTEIN"/>
    <property type="match status" value="1"/>
</dbReference>
<reference evidence="3 5" key="2">
    <citation type="journal article" date="2019" name="Genome Biol. Evol.">
        <title>Insights into the evolution of the New World diploid cottons (Gossypium, subgenus Houzingenia) based on genome sequencing.</title>
        <authorList>
            <person name="Grover C.E."/>
            <person name="Arick M.A. 2nd"/>
            <person name="Thrash A."/>
            <person name="Conover J.L."/>
            <person name="Sanders W.S."/>
            <person name="Peterson D.G."/>
            <person name="Frelichowski J.E."/>
            <person name="Scheffler J.A."/>
            <person name="Scheffler B.E."/>
            <person name="Wendel J.F."/>
        </authorList>
    </citation>
    <scope>NUCLEOTIDE SEQUENCE [LARGE SCALE GENOMIC DNA]</scope>
    <source>
        <strain evidence="3">8</strain>
        <tissue evidence="3">Leaf</tissue>
    </source>
</reference>
<dbReference type="EMBL" id="CM001748">
    <property type="protein sequence ID" value="KJB62625.1"/>
    <property type="molecule type" value="Genomic_DNA"/>
</dbReference>
<dbReference type="EMBL" id="JABEZZ010000009">
    <property type="protein sequence ID" value="MBA0596901.1"/>
    <property type="molecule type" value="Genomic_DNA"/>
</dbReference>
<dbReference type="OrthoDB" id="1900138at2759"/>
<proteinExistence type="predicted"/>
<sequence>MEEEDQRGQPLLPLPIAATVSSSSSLRNHSTVTDQYYEGPSLDLQLSVNLRPIQKPSGSVKTGGSICDVKSDSSSIESLRWQAGEQIRLAAIEAAYAERVRELAKMEMEMAQSEFARARHMWLRAREEVEKAEKMKQRATRQIDSKCMEISCQSCRQRFRP</sequence>
<gene>
    <name evidence="2" type="ORF">B456_009G431200</name>
    <name evidence="3" type="ORF">Gorai_013706</name>
</gene>
<name>A0A0D2V1G1_GOSRA</name>
<accession>A0A0D2V1G1</accession>
<dbReference type="STRING" id="29730.A0A0D2V1G1"/>
<evidence type="ECO:0000313" key="3">
    <source>
        <dbReference type="EMBL" id="MBA0596901.1"/>
    </source>
</evidence>
<organism evidence="2 4">
    <name type="scientific">Gossypium raimondii</name>
    <name type="common">Peruvian cotton</name>
    <name type="synonym">Gossypium klotzschianum subsp. raimondii</name>
    <dbReference type="NCBI Taxonomy" id="29730"/>
    <lineage>
        <taxon>Eukaryota</taxon>
        <taxon>Viridiplantae</taxon>
        <taxon>Streptophyta</taxon>
        <taxon>Embryophyta</taxon>
        <taxon>Tracheophyta</taxon>
        <taxon>Spermatophyta</taxon>
        <taxon>Magnoliopsida</taxon>
        <taxon>eudicotyledons</taxon>
        <taxon>Gunneridae</taxon>
        <taxon>Pentapetalae</taxon>
        <taxon>rosids</taxon>
        <taxon>malvids</taxon>
        <taxon>Malvales</taxon>
        <taxon>Malvaceae</taxon>
        <taxon>Malvoideae</taxon>
        <taxon>Gossypium</taxon>
    </lineage>
</organism>
<dbReference type="AlphaFoldDB" id="A0A0D2V1G1"/>
<evidence type="ECO:0000313" key="2">
    <source>
        <dbReference type="EMBL" id="KJB62625.1"/>
    </source>
</evidence>
<dbReference type="eggNOG" id="ENOG502RZ5X">
    <property type="taxonomic scope" value="Eukaryota"/>
</dbReference>